<dbReference type="CDD" id="cd00586">
    <property type="entry name" value="4HBT"/>
    <property type="match status" value="1"/>
</dbReference>
<dbReference type="InterPro" id="IPR050563">
    <property type="entry name" value="4-hydroxybenzoyl-CoA_TE"/>
</dbReference>
<evidence type="ECO:0000313" key="3">
    <source>
        <dbReference type="EMBL" id="MBS4180363.1"/>
    </source>
</evidence>
<gene>
    <name evidence="4" type="ORF">KHB02_000220</name>
    <name evidence="3" type="ORF">KHB02_03050</name>
</gene>
<comment type="similarity">
    <text evidence="1">Belongs to the 4-hydroxybenzoyl-CoA thioesterase family.</text>
</comment>
<dbReference type="RefSeq" id="WP_213140357.1">
    <property type="nucleotide sequence ID" value="NZ_JAGYPE020000001.1"/>
</dbReference>
<evidence type="ECO:0000256" key="1">
    <source>
        <dbReference type="ARBA" id="ARBA00005953"/>
    </source>
</evidence>
<keyword evidence="5" id="KW-1185">Reference proteome</keyword>
<dbReference type="Pfam" id="PF13279">
    <property type="entry name" value="4HBT_2"/>
    <property type="match status" value="1"/>
</dbReference>
<evidence type="ECO:0000313" key="4">
    <source>
        <dbReference type="EMBL" id="MCH6263948.1"/>
    </source>
</evidence>
<accession>A0A942SV35</accession>
<dbReference type="EMBL" id="JAGYPE010000001">
    <property type="protein sequence ID" value="MBS4180363.1"/>
    <property type="molecule type" value="Genomic_DNA"/>
</dbReference>
<protein>
    <submittedName>
        <fullName evidence="3">Acyl-CoA thioesterase</fullName>
    </submittedName>
</protein>
<dbReference type="Proteomes" id="UP000677265">
    <property type="component" value="Unassembled WGS sequence"/>
</dbReference>
<evidence type="ECO:0000313" key="5">
    <source>
        <dbReference type="Proteomes" id="UP000677265"/>
    </source>
</evidence>
<name>A0A942SV35_9BACI</name>
<comment type="caution">
    <text evidence="3">The sequence shown here is derived from an EMBL/GenBank/DDBJ whole genome shotgun (WGS) entry which is preliminary data.</text>
</comment>
<proteinExistence type="inferred from homology"/>
<dbReference type="SUPFAM" id="SSF54637">
    <property type="entry name" value="Thioesterase/thiol ester dehydrase-isomerase"/>
    <property type="match status" value="1"/>
</dbReference>
<reference evidence="3" key="1">
    <citation type="submission" date="2021-05" db="EMBL/GenBank/DDBJ databases">
        <title>Novel Bacillus species.</title>
        <authorList>
            <person name="Liu G."/>
        </authorList>
    </citation>
    <scope>NUCLEOTIDE SEQUENCE</scope>
    <source>
        <strain evidence="3 5">FJAT-50051</strain>
    </source>
</reference>
<dbReference type="InterPro" id="IPR006684">
    <property type="entry name" value="YbgC/YbaW"/>
</dbReference>
<dbReference type="AlphaFoldDB" id="A0A942SV35"/>
<evidence type="ECO:0000256" key="2">
    <source>
        <dbReference type="ARBA" id="ARBA00022801"/>
    </source>
</evidence>
<dbReference type="PANTHER" id="PTHR31793:SF27">
    <property type="entry name" value="NOVEL THIOESTERASE SUPERFAMILY DOMAIN AND SAPOSIN A-TYPE DOMAIN CONTAINING PROTEIN (0610012H03RIK)"/>
    <property type="match status" value="1"/>
</dbReference>
<organism evidence="3">
    <name type="scientific">Neobacillus citreus</name>
    <dbReference type="NCBI Taxonomy" id="2833578"/>
    <lineage>
        <taxon>Bacteria</taxon>
        <taxon>Bacillati</taxon>
        <taxon>Bacillota</taxon>
        <taxon>Bacilli</taxon>
        <taxon>Bacillales</taxon>
        <taxon>Bacillaceae</taxon>
        <taxon>Neobacillus</taxon>
    </lineage>
</organism>
<dbReference type="InterPro" id="IPR029069">
    <property type="entry name" value="HotDog_dom_sf"/>
</dbReference>
<keyword evidence="2" id="KW-0378">Hydrolase</keyword>
<dbReference type="PIRSF" id="PIRSF003230">
    <property type="entry name" value="YbgC"/>
    <property type="match status" value="1"/>
</dbReference>
<dbReference type="EMBL" id="JAGYPE020000001">
    <property type="protein sequence ID" value="MCH6263948.1"/>
    <property type="molecule type" value="Genomic_DNA"/>
</dbReference>
<dbReference type="GO" id="GO:0047617">
    <property type="term" value="F:fatty acyl-CoA hydrolase activity"/>
    <property type="evidence" value="ECO:0007669"/>
    <property type="project" value="TreeGrafter"/>
</dbReference>
<dbReference type="PANTHER" id="PTHR31793">
    <property type="entry name" value="4-HYDROXYBENZOYL-COA THIOESTERASE FAMILY MEMBER"/>
    <property type="match status" value="1"/>
</dbReference>
<sequence>MQTTTKIVVSPEDIDQLGHVNYLKYILFLEKGVGEWYKQAGVNFKELRKQDLGTVVLKFDVSYHKEARLGDTLSVTTTLMNVGNKSFTVKQEIYNQDDILITESTKTFVMFNTATRKGVPVIHEIARHFKCARS</sequence>
<dbReference type="Gene3D" id="3.10.129.10">
    <property type="entry name" value="Hotdog Thioesterase"/>
    <property type="match status" value="1"/>
</dbReference>